<protein>
    <submittedName>
        <fullName evidence="2">Uncharacterized protein</fullName>
    </submittedName>
</protein>
<feature type="transmembrane region" description="Helical" evidence="1">
    <location>
        <begin position="133"/>
        <end position="155"/>
    </location>
</feature>
<keyword evidence="1" id="KW-0472">Membrane</keyword>
<sequence>MGFHDILDWAFARHLNPLSWYIRPIFLIIICYFAYRRSWKGIIITFLLMTSSMVWFPAPETIDPQMQVVLDYEKMLLSNPLSAVITIFIGVIFVVLACIAFWKHSLKMGLVIVNVTLIGKIVFGLMFTGENGLAPIGTTIFGLIIVNGIGCYIFYRKQKKVYRHKE</sequence>
<keyword evidence="1" id="KW-1133">Transmembrane helix</keyword>
<keyword evidence="3" id="KW-1185">Reference proteome</keyword>
<evidence type="ECO:0000313" key="2">
    <source>
        <dbReference type="EMBL" id="MBD1380249.1"/>
    </source>
</evidence>
<keyword evidence="1" id="KW-0812">Transmembrane</keyword>
<dbReference type="AlphaFoldDB" id="A0A926NB85"/>
<comment type="caution">
    <text evidence="2">The sequence shown here is derived from an EMBL/GenBank/DDBJ whole genome shotgun (WGS) entry which is preliminary data.</text>
</comment>
<proteinExistence type="predicted"/>
<evidence type="ECO:0000256" key="1">
    <source>
        <dbReference type="SAM" id="Phobius"/>
    </source>
</evidence>
<gene>
    <name evidence="2" type="ORF">IC621_08400</name>
</gene>
<dbReference type="RefSeq" id="WP_191157677.1">
    <property type="nucleotide sequence ID" value="NZ_JACXAI010000007.1"/>
</dbReference>
<accession>A0A926NB85</accession>
<feature type="transmembrane region" description="Helical" evidence="1">
    <location>
        <begin position="78"/>
        <end position="102"/>
    </location>
</feature>
<dbReference type="Proteomes" id="UP000626844">
    <property type="component" value="Unassembled WGS sequence"/>
</dbReference>
<evidence type="ECO:0000313" key="3">
    <source>
        <dbReference type="Proteomes" id="UP000626844"/>
    </source>
</evidence>
<feature type="transmembrane region" description="Helical" evidence="1">
    <location>
        <begin position="18"/>
        <end position="35"/>
    </location>
</feature>
<reference evidence="2" key="1">
    <citation type="submission" date="2020-09" db="EMBL/GenBank/DDBJ databases">
        <title>A novel bacterium of genus Bacillus, isolated from South China Sea.</title>
        <authorList>
            <person name="Huang H."/>
            <person name="Mo K."/>
            <person name="Hu Y."/>
        </authorList>
    </citation>
    <scope>NUCLEOTIDE SEQUENCE</scope>
    <source>
        <strain evidence="2">IB182487</strain>
    </source>
</reference>
<dbReference type="EMBL" id="JACXAI010000007">
    <property type="protein sequence ID" value="MBD1380249.1"/>
    <property type="molecule type" value="Genomic_DNA"/>
</dbReference>
<organism evidence="2 3">
    <name type="scientific">Metabacillus arenae</name>
    <dbReference type="NCBI Taxonomy" id="2771434"/>
    <lineage>
        <taxon>Bacteria</taxon>
        <taxon>Bacillati</taxon>
        <taxon>Bacillota</taxon>
        <taxon>Bacilli</taxon>
        <taxon>Bacillales</taxon>
        <taxon>Bacillaceae</taxon>
        <taxon>Metabacillus</taxon>
    </lineage>
</organism>
<name>A0A926NB85_9BACI</name>
<feature type="transmembrane region" description="Helical" evidence="1">
    <location>
        <begin position="42"/>
        <end position="58"/>
    </location>
</feature>
<feature type="transmembrane region" description="Helical" evidence="1">
    <location>
        <begin position="109"/>
        <end position="127"/>
    </location>
</feature>